<dbReference type="CDD" id="cd02440">
    <property type="entry name" value="AdoMet_MTases"/>
    <property type="match status" value="1"/>
</dbReference>
<dbReference type="InterPro" id="IPR029063">
    <property type="entry name" value="SAM-dependent_MTases_sf"/>
</dbReference>
<evidence type="ECO:0000313" key="3">
    <source>
        <dbReference type="EMBL" id="RRQ48363.1"/>
    </source>
</evidence>
<keyword evidence="3" id="KW-0489">Methyltransferase</keyword>
<dbReference type="GO" id="GO:0008757">
    <property type="term" value="F:S-adenosylmethionine-dependent methyltransferase activity"/>
    <property type="evidence" value="ECO:0007669"/>
    <property type="project" value="InterPro"/>
</dbReference>
<dbReference type="EMBL" id="QUSX01000002">
    <property type="protein sequence ID" value="RRQ48363.1"/>
    <property type="molecule type" value="Genomic_DNA"/>
</dbReference>
<dbReference type="SUPFAM" id="SSF53335">
    <property type="entry name" value="S-adenosyl-L-methionine-dependent methyltransferases"/>
    <property type="match status" value="1"/>
</dbReference>
<dbReference type="AlphaFoldDB" id="A0A3R8R6S7"/>
<reference evidence="4" key="1">
    <citation type="submission" date="2018-08" db="EMBL/GenBank/DDBJ databases">
        <authorList>
            <person name="Khan S.A."/>
            <person name="J S.E."/>
        </authorList>
    </citation>
    <scope>NUCLEOTIDE SEQUENCE [LARGE SCALE GENOMIC DNA]</scope>
    <source>
        <strain evidence="4">PoM-212</strain>
    </source>
</reference>
<keyword evidence="1" id="KW-0732">Signal</keyword>
<proteinExistence type="predicted"/>
<sequence length="241" mass="27165">MKIRSKVTNILLCIGLLIVCSCKGQNQDATGDYVYKKGDPNGIGKWYKGREIAYVMGYQGMSWLERSEREEEENTSKLLKNMNINLGDTIADIGAGSGYHVFKMAPMVDYGLVYAVDIQPEMLAAMEAKKKEGNSKNIMLVQGNEKSVNLPESSVDKVLLVDVYHEFNYPLEMIQSIKKAMRPEAELYLIEYRGEDASVPIKELHKMTEAQAVTEMKAAGLRLKKNIGNLPWQHCMVFVKD</sequence>
<evidence type="ECO:0000259" key="2">
    <source>
        <dbReference type="Pfam" id="PF13847"/>
    </source>
</evidence>
<dbReference type="OrthoDB" id="9784101at2"/>
<feature type="signal peptide" evidence="1">
    <location>
        <begin position="1"/>
        <end position="24"/>
    </location>
</feature>
<accession>A0A3R8R6S7</accession>
<dbReference type="Pfam" id="PF13847">
    <property type="entry name" value="Methyltransf_31"/>
    <property type="match status" value="1"/>
</dbReference>
<gene>
    <name evidence="3" type="ORF">DZC72_11655</name>
</gene>
<comment type="caution">
    <text evidence="3">The sequence shown here is derived from an EMBL/GenBank/DDBJ whole genome shotgun (WGS) entry which is preliminary data.</text>
</comment>
<name>A0A3R8R6S7_9FLAO</name>
<dbReference type="GO" id="GO:0032259">
    <property type="term" value="P:methylation"/>
    <property type="evidence" value="ECO:0007669"/>
    <property type="project" value="UniProtKB-KW"/>
</dbReference>
<keyword evidence="3" id="KW-0808">Transferase</keyword>
<organism evidence="3 4">
    <name type="scientific">Maribacter algicola</name>
    <dbReference type="NCBI Taxonomy" id="2498892"/>
    <lineage>
        <taxon>Bacteria</taxon>
        <taxon>Pseudomonadati</taxon>
        <taxon>Bacteroidota</taxon>
        <taxon>Flavobacteriia</taxon>
        <taxon>Flavobacteriales</taxon>
        <taxon>Flavobacteriaceae</taxon>
        <taxon>Maribacter</taxon>
    </lineage>
</organism>
<dbReference type="InterPro" id="IPR025714">
    <property type="entry name" value="Methyltranfer_dom"/>
</dbReference>
<evidence type="ECO:0000256" key="1">
    <source>
        <dbReference type="SAM" id="SignalP"/>
    </source>
</evidence>
<keyword evidence="4" id="KW-1185">Reference proteome</keyword>
<dbReference type="Gene3D" id="3.40.50.150">
    <property type="entry name" value="Vaccinia Virus protein VP39"/>
    <property type="match status" value="1"/>
</dbReference>
<dbReference type="Proteomes" id="UP000286990">
    <property type="component" value="Unassembled WGS sequence"/>
</dbReference>
<feature type="chain" id="PRO_5018755424" evidence="1">
    <location>
        <begin position="25"/>
        <end position="241"/>
    </location>
</feature>
<protein>
    <submittedName>
        <fullName evidence="3">Class I SAM-dependent methyltransferase</fullName>
    </submittedName>
</protein>
<reference evidence="4" key="2">
    <citation type="submission" date="2018-12" db="EMBL/GenBank/DDBJ databases">
        <title>Maribacter lutimaris sp. nov., isolated from marine sediment.</title>
        <authorList>
            <person name="Kim K.K."/>
        </authorList>
    </citation>
    <scope>NUCLEOTIDE SEQUENCE [LARGE SCALE GENOMIC DNA]</scope>
    <source>
        <strain evidence="4">PoM-212</strain>
    </source>
</reference>
<dbReference type="PROSITE" id="PS51257">
    <property type="entry name" value="PROKAR_LIPOPROTEIN"/>
    <property type="match status" value="1"/>
</dbReference>
<evidence type="ECO:0000313" key="4">
    <source>
        <dbReference type="Proteomes" id="UP000286990"/>
    </source>
</evidence>
<feature type="domain" description="Methyltransferase" evidence="2">
    <location>
        <begin position="87"/>
        <end position="210"/>
    </location>
</feature>